<dbReference type="CDD" id="cd06222">
    <property type="entry name" value="RNase_H_like"/>
    <property type="match status" value="1"/>
</dbReference>
<dbReference type="GO" id="GO:0004523">
    <property type="term" value="F:RNA-DNA hybrid ribonuclease activity"/>
    <property type="evidence" value="ECO:0007669"/>
    <property type="project" value="InterPro"/>
</dbReference>
<protein>
    <recommendedName>
        <fullName evidence="1">RNase H type-1 domain-containing protein</fullName>
    </recommendedName>
</protein>
<feature type="domain" description="RNase H type-1" evidence="1">
    <location>
        <begin position="96"/>
        <end position="202"/>
    </location>
</feature>
<dbReference type="AlphaFoldDB" id="A0A2N9ED69"/>
<dbReference type="EMBL" id="OIVN01000009">
    <property type="protein sequence ID" value="SPC72499.1"/>
    <property type="molecule type" value="Genomic_DNA"/>
</dbReference>
<proteinExistence type="predicted"/>
<evidence type="ECO:0000259" key="1">
    <source>
        <dbReference type="Pfam" id="PF13456"/>
    </source>
</evidence>
<dbReference type="InterPro" id="IPR044730">
    <property type="entry name" value="RNase_H-like_dom_plant"/>
</dbReference>
<dbReference type="PANTHER" id="PTHR47723:SF19">
    <property type="entry name" value="POLYNUCLEOTIDYL TRANSFERASE, RIBONUCLEASE H-LIKE SUPERFAMILY PROTEIN"/>
    <property type="match status" value="1"/>
</dbReference>
<dbReference type="InterPro" id="IPR053151">
    <property type="entry name" value="RNase_H-like"/>
</dbReference>
<sequence length="205" mass="23346">MDESIVHLLWNCDLARAIWFGSAWSIHTDCIPIHNPAQIVQNLISPPPEFQINWDLCEEFLLTGAIIIDQLWKYRNSRVHEGSTLCAKKILRNVSVLWLLRDWRGKVVLALSKKVNTTIPLQAEAEAIFWATSIAADQRLNRVCFKSNFKTCMDCLSSPRSDSHWRISSFMSQVCSLTSSHPSWSFKWVCREVNSAPDALASLVS</sequence>
<dbReference type="GO" id="GO:0003676">
    <property type="term" value="F:nucleic acid binding"/>
    <property type="evidence" value="ECO:0007669"/>
    <property type="project" value="InterPro"/>
</dbReference>
<dbReference type="InterPro" id="IPR036397">
    <property type="entry name" value="RNaseH_sf"/>
</dbReference>
<name>A0A2N9ED69_FAGSY</name>
<evidence type="ECO:0000313" key="2">
    <source>
        <dbReference type="EMBL" id="SPC72499.1"/>
    </source>
</evidence>
<dbReference type="InterPro" id="IPR002156">
    <property type="entry name" value="RNaseH_domain"/>
</dbReference>
<reference evidence="2" key="1">
    <citation type="submission" date="2018-02" db="EMBL/GenBank/DDBJ databases">
        <authorList>
            <person name="Cohen D.B."/>
            <person name="Kent A.D."/>
        </authorList>
    </citation>
    <scope>NUCLEOTIDE SEQUENCE</scope>
</reference>
<dbReference type="PANTHER" id="PTHR47723">
    <property type="entry name" value="OS05G0353850 PROTEIN"/>
    <property type="match status" value="1"/>
</dbReference>
<organism evidence="2">
    <name type="scientific">Fagus sylvatica</name>
    <name type="common">Beechnut</name>
    <dbReference type="NCBI Taxonomy" id="28930"/>
    <lineage>
        <taxon>Eukaryota</taxon>
        <taxon>Viridiplantae</taxon>
        <taxon>Streptophyta</taxon>
        <taxon>Embryophyta</taxon>
        <taxon>Tracheophyta</taxon>
        <taxon>Spermatophyta</taxon>
        <taxon>Magnoliopsida</taxon>
        <taxon>eudicotyledons</taxon>
        <taxon>Gunneridae</taxon>
        <taxon>Pentapetalae</taxon>
        <taxon>rosids</taxon>
        <taxon>fabids</taxon>
        <taxon>Fagales</taxon>
        <taxon>Fagaceae</taxon>
        <taxon>Fagus</taxon>
    </lineage>
</organism>
<accession>A0A2N9ED69</accession>
<dbReference type="Gene3D" id="3.30.420.10">
    <property type="entry name" value="Ribonuclease H-like superfamily/Ribonuclease H"/>
    <property type="match status" value="1"/>
</dbReference>
<dbReference type="Pfam" id="PF13456">
    <property type="entry name" value="RVT_3"/>
    <property type="match status" value="1"/>
</dbReference>
<gene>
    <name evidence="2" type="ORF">FSB_LOCUS381</name>
</gene>